<accession>A0AAU2UXU8</accession>
<dbReference type="PANTHER" id="PTHR30349:SF64">
    <property type="entry name" value="PROPHAGE INTEGRASE INTD-RELATED"/>
    <property type="match status" value="1"/>
</dbReference>
<evidence type="ECO:0000256" key="3">
    <source>
        <dbReference type="ARBA" id="ARBA00023172"/>
    </source>
</evidence>
<dbReference type="GO" id="GO:0003677">
    <property type="term" value="F:DNA binding"/>
    <property type="evidence" value="ECO:0007669"/>
    <property type="project" value="UniProtKB-KW"/>
</dbReference>
<dbReference type="InterPro" id="IPR010998">
    <property type="entry name" value="Integrase_recombinase_N"/>
</dbReference>
<dbReference type="Gene3D" id="1.10.150.130">
    <property type="match status" value="1"/>
</dbReference>
<name>A0AAU2UXU8_9ACTN</name>
<comment type="similarity">
    <text evidence="1">Belongs to the 'phage' integrase family.</text>
</comment>
<dbReference type="GO" id="GO:0015074">
    <property type="term" value="P:DNA integration"/>
    <property type="evidence" value="ECO:0007669"/>
    <property type="project" value="InterPro"/>
</dbReference>
<evidence type="ECO:0000313" key="5">
    <source>
        <dbReference type="EMBL" id="WTW59705.1"/>
    </source>
</evidence>
<evidence type="ECO:0000256" key="2">
    <source>
        <dbReference type="ARBA" id="ARBA00023125"/>
    </source>
</evidence>
<evidence type="ECO:0000256" key="1">
    <source>
        <dbReference type="ARBA" id="ARBA00008857"/>
    </source>
</evidence>
<dbReference type="PANTHER" id="PTHR30349">
    <property type="entry name" value="PHAGE INTEGRASE-RELATED"/>
    <property type="match status" value="1"/>
</dbReference>
<dbReference type="SUPFAM" id="SSF56349">
    <property type="entry name" value="DNA breaking-rejoining enzymes"/>
    <property type="match status" value="1"/>
</dbReference>
<sequence>MLRRALYSWAFNKNAWAQELTEEWRKALGWMKRNSLPISALAEADVLRRALDALCRKLDGKAAAAKTARRKRAALSEVLNTAVEKGYFAENPLNGLRWNAPAVNEEVDPAAVPNPAQVARLFVAVAAQQPGRGPHLEAFFGCMYYAAMRPAEVIHLRFDQCHLPESGWGMLNLSGGVVTAGKEWTDDGAVHEVHSLKRRAATATRPVPIPPQFVRTLLAHVERFGVAPDGRVFRNQAGNYVDASAYGTTWARARKHVLTRTELASGLAKRPYDLRHAGISFWLYSGVDPAECARRAGQSIEVLFRHYAKFLDGVREQANRLIEQSIQEWGRVSQGTATVGLSRDLDRK</sequence>
<dbReference type="InterPro" id="IPR050090">
    <property type="entry name" value="Tyrosine_recombinase_XerCD"/>
</dbReference>
<dbReference type="EMBL" id="CP108318">
    <property type="protein sequence ID" value="WTW59705.1"/>
    <property type="molecule type" value="Genomic_DNA"/>
</dbReference>
<dbReference type="PROSITE" id="PS51898">
    <property type="entry name" value="TYR_RECOMBINASE"/>
    <property type="match status" value="1"/>
</dbReference>
<evidence type="ECO:0000259" key="4">
    <source>
        <dbReference type="PROSITE" id="PS51898"/>
    </source>
</evidence>
<dbReference type="InterPro" id="IPR013762">
    <property type="entry name" value="Integrase-like_cat_sf"/>
</dbReference>
<dbReference type="Gene3D" id="1.10.443.10">
    <property type="entry name" value="Intergrase catalytic core"/>
    <property type="match status" value="1"/>
</dbReference>
<dbReference type="GO" id="GO:0006310">
    <property type="term" value="P:DNA recombination"/>
    <property type="evidence" value="ECO:0007669"/>
    <property type="project" value="UniProtKB-KW"/>
</dbReference>
<dbReference type="AlphaFoldDB" id="A0AAU2UXU8"/>
<keyword evidence="2" id="KW-0238">DNA-binding</keyword>
<keyword evidence="3" id="KW-0233">DNA recombination</keyword>
<reference evidence="5" key="1">
    <citation type="submission" date="2022-10" db="EMBL/GenBank/DDBJ databases">
        <title>The complete genomes of actinobacterial strains from the NBC collection.</title>
        <authorList>
            <person name="Joergensen T.S."/>
            <person name="Alvarez Arevalo M."/>
            <person name="Sterndorff E.B."/>
            <person name="Faurdal D."/>
            <person name="Vuksanovic O."/>
            <person name="Mourched A.-S."/>
            <person name="Charusanti P."/>
            <person name="Shaw S."/>
            <person name="Blin K."/>
            <person name="Weber T."/>
        </authorList>
    </citation>
    <scope>NUCLEOTIDE SEQUENCE</scope>
    <source>
        <strain evidence="5">NBC_00003</strain>
    </source>
</reference>
<organism evidence="5">
    <name type="scientific">Streptomyces sp. NBC_00003</name>
    <dbReference type="NCBI Taxonomy" id="2903608"/>
    <lineage>
        <taxon>Bacteria</taxon>
        <taxon>Bacillati</taxon>
        <taxon>Actinomycetota</taxon>
        <taxon>Actinomycetes</taxon>
        <taxon>Kitasatosporales</taxon>
        <taxon>Streptomycetaceae</taxon>
        <taxon>Streptomyces</taxon>
    </lineage>
</organism>
<dbReference type="InterPro" id="IPR002104">
    <property type="entry name" value="Integrase_catalytic"/>
</dbReference>
<feature type="domain" description="Tyr recombinase" evidence="4">
    <location>
        <begin position="107"/>
        <end position="321"/>
    </location>
</feature>
<dbReference type="InterPro" id="IPR011010">
    <property type="entry name" value="DNA_brk_join_enz"/>
</dbReference>
<proteinExistence type="inferred from homology"/>
<protein>
    <submittedName>
        <fullName evidence="5">Integrase</fullName>
    </submittedName>
</protein>
<gene>
    <name evidence="5" type="ORF">OG549_03015</name>
</gene>